<accession>A0A4Y2EY27</accession>
<dbReference type="EMBL" id="BGPR01000752">
    <property type="protein sequence ID" value="GBM34143.1"/>
    <property type="molecule type" value="Genomic_DNA"/>
</dbReference>
<comment type="caution">
    <text evidence="1">The sequence shown here is derived from an EMBL/GenBank/DDBJ whole genome shotgun (WGS) entry which is preliminary data.</text>
</comment>
<evidence type="ECO:0000313" key="2">
    <source>
        <dbReference type="Proteomes" id="UP000499080"/>
    </source>
</evidence>
<gene>
    <name evidence="1" type="ORF">AVEN_243192_1</name>
</gene>
<name>A0A4Y2EY27_ARAVE</name>
<sequence>MCMLCLLGNRVLNSLPSGSKAKILPSEHLCPVPKAEAKPRGRSGLVAEARLHGRPSVYKGRINWSRIKELPVDELRNFGERDAEPGAVFVI</sequence>
<dbReference type="AlphaFoldDB" id="A0A4Y2EY27"/>
<evidence type="ECO:0000313" key="1">
    <source>
        <dbReference type="EMBL" id="GBM34143.1"/>
    </source>
</evidence>
<dbReference type="Proteomes" id="UP000499080">
    <property type="component" value="Unassembled WGS sequence"/>
</dbReference>
<reference evidence="1 2" key="1">
    <citation type="journal article" date="2019" name="Sci. Rep.">
        <title>Orb-weaving spider Araneus ventricosus genome elucidates the spidroin gene catalogue.</title>
        <authorList>
            <person name="Kono N."/>
            <person name="Nakamura H."/>
            <person name="Ohtoshi R."/>
            <person name="Moran D.A.P."/>
            <person name="Shinohara A."/>
            <person name="Yoshida Y."/>
            <person name="Fujiwara M."/>
            <person name="Mori M."/>
            <person name="Tomita M."/>
            <person name="Arakawa K."/>
        </authorList>
    </citation>
    <scope>NUCLEOTIDE SEQUENCE [LARGE SCALE GENOMIC DNA]</scope>
</reference>
<keyword evidence="2" id="KW-1185">Reference proteome</keyword>
<proteinExistence type="predicted"/>
<organism evidence="1 2">
    <name type="scientific">Araneus ventricosus</name>
    <name type="common">Orbweaver spider</name>
    <name type="synonym">Epeira ventricosa</name>
    <dbReference type="NCBI Taxonomy" id="182803"/>
    <lineage>
        <taxon>Eukaryota</taxon>
        <taxon>Metazoa</taxon>
        <taxon>Ecdysozoa</taxon>
        <taxon>Arthropoda</taxon>
        <taxon>Chelicerata</taxon>
        <taxon>Arachnida</taxon>
        <taxon>Araneae</taxon>
        <taxon>Araneomorphae</taxon>
        <taxon>Entelegynae</taxon>
        <taxon>Araneoidea</taxon>
        <taxon>Araneidae</taxon>
        <taxon>Araneus</taxon>
    </lineage>
</organism>
<protein>
    <submittedName>
        <fullName evidence="1">Uncharacterized protein</fullName>
    </submittedName>
</protein>